<dbReference type="GO" id="GO:0004725">
    <property type="term" value="F:protein tyrosine phosphatase activity"/>
    <property type="evidence" value="ECO:0007669"/>
    <property type="project" value="UniProtKB-UniRule"/>
</dbReference>
<dbReference type="SUPFAM" id="SSF52821">
    <property type="entry name" value="Rhodanese/Cell cycle control phosphatase"/>
    <property type="match status" value="1"/>
</dbReference>
<evidence type="ECO:0000256" key="7">
    <source>
        <dbReference type="ARBA" id="ARBA00023306"/>
    </source>
</evidence>
<dbReference type="Pfam" id="PF00581">
    <property type="entry name" value="Rhodanese"/>
    <property type="match status" value="1"/>
</dbReference>
<evidence type="ECO:0000256" key="11">
    <source>
        <dbReference type="SAM" id="MobiDB-lite"/>
    </source>
</evidence>
<dbReference type="PANTHER" id="PTHR10828:SF17">
    <property type="entry name" value="PROTEIN-TYROSINE-PHOSPHATASE"/>
    <property type="match status" value="1"/>
</dbReference>
<dbReference type="GO" id="GO:0010971">
    <property type="term" value="P:positive regulation of G2/M transition of mitotic cell cycle"/>
    <property type="evidence" value="ECO:0007669"/>
    <property type="project" value="TreeGrafter"/>
</dbReference>
<feature type="region of interest" description="Disordered" evidence="11">
    <location>
        <begin position="1"/>
        <end position="35"/>
    </location>
</feature>
<evidence type="ECO:0000256" key="2">
    <source>
        <dbReference type="ARBA" id="ARBA00013064"/>
    </source>
</evidence>
<evidence type="ECO:0000256" key="4">
    <source>
        <dbReference type="ARBA" id="ARBA00022776"/>
    </source>
</evidence>
<evidence type="ECO:0000256" key="5">
    <source>
        <dbReference type="ARBA" id="ARBA00022801"/>
    </source>
</evidence>
<evidence type="ECO:0000256" key="9">
    <source>
        <dbReference type="ARBA" id="ARBA00067190"/>
    </source>
</evidence>
<evidence type="ECO:0000313" key="13">
    <source>
        <dbReference type="EMBL" id="KAK3393471.1"/>
    </source>
</evidence>
<dbReference type="PRINTS" id="PR00716">
    <property type="entry name" value="MPIPHPHTASE"/>
</dbReference>
<dbReference type="GO" id="GO:0110032">
    <property type="term" value="P:positive regulation of G2/MI transition of meiotic cell cycle"/>
    <property type="evidence" value="ECO:0007669"/>
    <property type="project" value="TreeGrafter"/>
</dbReference>
<keyword evidence="7 10" id="KW-0131">Cell cycle</keyword>
<dbReference type="InterPro" id="IPR036873">
    <property type="entry name" value="Rhodanese-like_dom_sf"/>
</dbReference>
<evidence type="ECO:0000256" key="3">
    <source>
        <dbReference type="ARBA" id="ARBA00022618"/>
    </source>
</evidence>
<dbReference type="PANTHER" id="PTHR10828">
    <property type="entry name" value="M-PHASE INDUCER PHOSPHATASE DUAL SPECIFICITY PHOSPHATASE CDC25"/>
    <property type="match status" value="1"/>
</dbReference>
<feature type="compositionally biased region" description="Polar residues" evidence="11">
    <location>
        <begin position="1"/>
        <end position="17"/>
    </location>
</feature>
<comment type="function">
    <text evidence="10">Tyrosine protein phosphatase which functions as a dosage-dependent inducer of mitotic progression.</text>
</comment>
<dbReference type="EMBL" id="JAULSW010000001">
    <property type="protein sequence ID" value="KAK3393471.1"/>
    <property type="molecule type" value="Genomic_DNA"/>
</dbReference>
<name>A0AAE0U759_9PEZI</name>
<dbReference type="GO" id="GO:0051301">
    <property type="term" value="P:cell division"/>
    <property type="evidence" value="ECO:0007669"/>
    <property type="project" value="UniProtKB-UniRule"/>
</dbReference>
<sequence length="594" mass="65929">MHFNNSTNTATMETSSPLAAMRPAPPSFGGQRDIFGSHNGLYAPTSSLGSGSLSLREQFSFQQPQRSYFNVKAVRGSSPSASLAADLSQNFKLNDASSPMFPTPRRALFSTAAIMNTIEGRGASKRGHANRWIWQGARGLPEDAEYVTTPPLPASSSPGEVDMMEMSPLPHKAPFIVQVEVPSPSPVADEIMLESPIPRQASLEPPKPVVAADRRKLGLRRPSLNRAKGYSTGGIPNRVQPAAENQLPPFRFGGDSQQFTSSSMSLSECFQESPPQERRPQSANSPCASMAAVRPKPNFGSLTGMGNMRSGSPISHTRRTSNPIGRPRKQFRRSLSMFESPGDIMNPKKEDALPQKTLHDIMDIEEPQIEEPDKPVLPHFFPDNQDGIPRISQSTMLSVLDGKYSEHFTQKMVIDCRFEYEYDGGHIDGAINYNDKELLATHLFDNPMPGRTLLIFHCEYSAHRAPLMARHIRAKDRKANMEFYPKLTYPEVYILEGGYSGFFTTHRDRCFPQAYVEMNAAEHVNTCEREMGRLRQNRRGLGRAQTFAFGQQSRTIQDSPTAPGRASARDCEFVDMIGASPILGNDRARRMVSF</sequence>
<dbReference type="Proteomes" id="UP001285441">
    <property type="component" value="Unassembled WGS sequence"/>
</dbReference>
<dbReference type="AlphaFoldDB" id="A0AAE0U759"/>
<feature type="compositionally biased region" description="Low complexity" evidence="11">
    <location>
        <begin position="256"/>
        <end position="267"/>
    </location>
</feature>
<feature type="domain" description="Rhodanese" evidence="12">
    <location>
        <begin position="407"/>
        <end position="511"/>
    </location>
</feature>
<dbReference type="EC" id="3.1.3.48" evidence="2 10"/>
<dbReference type="SMART" id="SM00450">
    <property type="entry name" value="RHOD"/>
    <property type="match status" value="1"/>
</dbReference>
<evidence type="ECO:0000259" key="12">
    <source>
        <dbReference type="PROSITE" id="PS50206"/>
    </source>
</evidence>
<comment type="caution">
    <text evidence="13">The sequence shown here is derived from an EMBL/GenBank/DDBJ whole genome shotgun (WGS) entry which is preliminary data.</text>
</comment>
<proteinExistence type="inferred from homology"/>
<keyword evidence="3 10" id="KW-0132">Cell division</keyword>
<evidence type="ECO:0000256" key="10">
    <source>
        <dbReference type="RuleBase" id="RU368028"/>
    </source>
</evidence>
<gene>
    <name evidence="13" type="ORF">B0H63DRAFT_18253</name>
</gene>
<reference evidence="13" key="2">
    <citation type="submission" date="2023-06" db="EMBL/GenBank/DDBJ databases">
        <authorList>
            <consortium name="Lawrence Berkeley National Laboratory"/>
            <person name="Haridas S."/>
            <person name="Hensen N."/>
            <person name="Bonometti L."/>
            <person name="Westerberg I."/>
            <person name="Brannstrom I.O."/>
            <person name="Guillou S."/>
            <person name="Cros-Aarteil S."/>
            <person name="Calhoun S."/>
            <person name="Kuo A."/>
            <person name="Mondo S."/>
            <person name="Pangilinan J."/>
            <person name="Riley R."/>
            <person name="LaButti K."/>
            <person name="Andreopoulos B."/>
            <person name="Lipzen A."/>
            <person name="Chen C."/>
            <person name="Yanf M."/>
            <person name="Daum C."/>
            <person name="Ng V."/>
            <person name="Clum A."/>
            <person name="Steindorff A."/>
            <person name="Ohm R."/>
            <person name="Martin F."/>
            <person name="Silar P."/>
            <person name="Natvig D."/>
            <person name="Lalanne C."/>
            <person name="Gautier V."/>
            <person name="Ament-velasquez S.L."/>
            <person name="Kruys A."/>
            <person name="Hutchinson M.I."/>
            <person name="Powell A.J."/>
            <person name="Barry K."/>
            <person name="Miller A.N."/>
            <person name="Grigoriev I.V."/>
            <person name="Debuchy R."/>
            <person name="Gladieux P."/>
            <person name="Thoren M.H."/>
            <person name="Johannesson H."/>
        </authorList>
    </citation>
    <scope>NUCLEOTIDE SEQUENCE</scope>
    <source>
        <strain evidence="13">CBS 232.78</strain>
    </source>
</reference>
<organism evidence="13 14">
    <name type="scientific">Podospora didyma</name>
    <dbReference type="NCBI Taxonomy" id="330526"/>
    <lineage>
        <taxon>Eukaryota</taxon>
        <taxon>Fungi</taxon>
        <taxon>Dikarya</taxon>
        <taxon>Ascomycota</taxon>
        <taxon>Pezizomycotina</taxon>
        <taxon>Sordariomycetes</taxon>
        <taxon>Sordariomycetidae</taxon>
        <taxon>Sordariales</taxon>
        <taxon>Podosporaceae</taxon>
        <taxon>Podospora</taxon>
    </lineage>
</organism>
<dbReference type="GO" id="GO:0005737">
    <property type="term" value="C:cytoplasm"/>
    <property type="evidence" value="ECO:0007669"/>
    <property type="project" value="TreeGrafter"/>
</dbReference>
<dbReference type="Gene3D" id="3.40.250.10">
    <property type="entry name" value="Rhodanese-like domain"/>
    <property type="match status" value="1"/>
</dbReference>
<dbReference type="GO" id="GO:0005634">
    <property type="term" value="C:nucleus"/>
    <property type="evidence" value="ECO:0007669"/>
    <property type="project" value="TreeGrafter"/>
</dbReference>
<dbReference type="InterPro" id="IPR000751">
    <property type="entry name" value="MPI_Phosphatase"/>
</dbReference>
<keyword evidence="6 10" id="KW-0904">Protein phosphatase</keyword>
<keyword evidence="14" id="KW-1185">Reference proteome</keyword>
<dbReference type="FunFam" id="3.40.250.10:FF:000021">
    <property type="entry name" value="M-phase inducer phosphatase cdc-25.2"/>
    <property type="match status" value="1"/>
</dbReference>
<comment type="similarity">
    <text evidence="1 10">Belongs to the MPI phosphatase family.</text>
</comment>
<dbReference type="InterPro" id="IPR001763">
    <property type="entry name" value="Rhodanese-like_dom"/>
</dbReference>
<keyword evidence="4 10" id="KW-0498">Mitosis</keyword>
<evidence type="ECO:0000313" key="14">
    <source>
        <dbReference type="Proteomes" id="UP001285441"/>
    </source>
</evidence>
<dbReference type="PROSITE" id="PS50206">
    <property type="entry name" value="RHODANESE_3"/>
    <property type="match status" value="1"/>
</dbReference>
<comment type="catalytic activity">
    <reaction evidence="8 10">
        <text>O-phospho-L-tyrosyl-[protein] + H2O = L-tyrosyl-[protein] + phosphate</text>
        <dbReference type="Rhea" id="RHEA:10684"/>
        <dbReference type="Rhea" id="RHEA-COMP:10136"/>
        <dbReference type="Rhea" id="RHEA-COMP:20101"/>
        <dbReference type="ChEBI" id="CHEBI:15377"/>
        <dbReference type="ChEBI" id="CHEBI:43474"/>
        <dbReference type="ChEBI" id="CHEBI:46858"/>
        <dbReference type="ChEBI" id="CHEBI:61978"/>
        <dbReference type="EC" id="3.1.3.48"/>
    </reaction>
</comment>
<dbReference type="CDD" id="cd01530">
    <property type="entry name" value="Cdc25"/>
    <property type="match status" value="1"/>
</dbReference>
<reference evidence="13" key="1">
    <citation type="journal article" date="2023" name="Mol. Phylogenet. Evol.">
        <title>Genome-scale phylogeny and comparative genomics of the fungal order Sordariales.</title>
        <authorList>
            <person name="Hensen N."/>
            <person name="Bonometti L."/>
            <person name="Westerberg I."/>
            <person name="Brannstrom I.O."/>
            <person name="Guillou S."/>
            <person name="Cros-Aarteil S."/>
            <person name="Calhoun S."/>
            <person name="Haridas S."/>
            <person name="Kuo A."/>
            <person name="Mondo S."/>
            <person name="Pangilinan J."/>
            <person name="Riley R."/>
            <person name="LaButti K."/>
            <person name="Andreopoulos B."/>
            <person name="Lipzen A."/>
            <person name="Chen C."/>
            <person name="Yan M."/>
            <person name="Daum C."/>
            <person name="Ng V."/>
            <person name="Clum A."/>
            <person name="Steindorff A."/>
            <person name="Ohm R.A."/>
            <person name="Martin F."/>
            <person name="Silar P."/>
            <person name="Natvig D.O."/>
            <person name="Lalanne C."/>
            <person name="Gautier V."/>
            <person name="Ament-Velasquez S.L."/>
            <person name="Kruys A."/>
            <person name="Hutchinson M.I."/>
            <person name="Powell A.J."/>
            <person name="Barry K."/>
            <person name="Miller A.N."/>
            <person name="Grigoriev I.V."/>
            <person name="Debuchy R."/>
            <person name="Gladieux P."/>
            <person name="Hiltunen Thoren M."/>
            <person name="Johannesson H."/>
        </authorList>
    </citation>
    <scope>NUCLEOTIDE SEQUENCE</scope>
    <source>
        <strain evidence="13">CBS 232.78</strain>
    </source>
</reference>
<evidence type="ECO:0000256" key="6">
    <source>
        <dbReference type="ARBA" id="ARBA00022912"/>
    </source>
</evidence>
<protein>
    <recommendedName>
        <fullName evidence="9 10">M-phase inducer phosphatase</fullName>
        <ecNumber evidence="2 10">3.1.3.48</ecNumber>
    </recommendedName>
</protein>
<keyword evidence="5 10" id="KW-0378">Hydrolase</keyword>
<feature type="region of interest" description="Disordered" evidence="11">
    <location>
        <begin position="198"/>
        <end position="333"/>
    </location>
</feature>
<evidence type="ECO:0000256" key="1">
    <source>
        <dbReference type="ARBA" id="ARBA00011065"/>
    </source>
</evidence>
<evidence type="ECO:0000256" key="8">
    <source>
        <dbReference type="ARBA" id="ARBA00051722"/>
    </source>
</evidence>
<feature type="compositionally biased region" description="Polar residues" evidence="11">
    <location>
        <begin position="309"/>
        <end position="323"/>
    </location>
</feature>
<dbReference type="GO" id="GO:0000086">
    <property type="term" value="P:G2/M transition of mitotic cell cycle"/>
    <property type="evidence" value="ECO:0007669"/>
    <property type="project" value="TreeGrafter"/>
</dbReference>
<accession>A0AAE0U759</accession>